<dbReference type="SMART" id="SM00563">
    <property type="entry name" value="PlsC"/>
    <property type="match status" value="1"/>
</dbReference>
<dbReference type="EMBL" id="KI545953">
    <property type="protein sequence ID" value="EST49279.1"/>
    <property type="molecule type" value="Genomic_DNA"/>
</dbReference>
<dbReference type="Pfam" id="PF01553">
    <property type="entry name" value="Acyltransferase"/>
    <property type="match status" value="1"/>
</dbReference>
<dbReference type="PANTHER" id="PTHR23063">
    <property type="entry name" value="PHOSPHOLIPID ACYLTRANSFERASE"/>
    <property type="match status" value="1"/>
</dbReference>
<keyword evidence="8 11" id="KW-0012">Acyltransferase</keyword>
<evidence type="ECO:0000256" key="6">
    <source>
        <dbReference type="ARBA" id="ARBA00023098"/>
    </source>
</evidence>
<feature type="domain" description="Phospholipid/glycerol acyltransferase" evidence="10">
    <location>
        <begin position="123"/>
        <end position="230"/>
    </location>
</feature>
<dbReference type="GO" id="GO:0006629">
    <property type="term" value="P:lipid metabolic process"/>
    <property type="evidence" value="ECO:0007669"/>
    <property type="project" value="UniProtKB-KW"/>
</dbReference>
<dbReference type="VEuPathDB" id="GiardiaDB:SS50377_26809"/>
<keyword evidence="4 9" id="KW-0812">Transmembrane</keyword>
<dbReference type="InterPro" id="IPR002123">
    <property type="entry name" value="Plipid/glycerol_acylTrfase"/>
</dbReference>
<dbReference type="GO" id="GO:0016746">
    <property type="term" value="F:acyltransferase activity"/>
    <property type="evidence" value="ECO:0007669"/>
    <property type="project" value="UniProtKB-KW"/>
</dbReference>
<evidence type="ECO:0000313" key="12">
    <source>
        <dbReference type="EMBL" id="KAH0570529.1"/>
    </source>
</evidence>
<comment type="similarity">
    <text evidence="2">Belongs to the 1-acyl-sn-glycerol-3-phosphate acyltransferase family.</text>
</comment>
<comment type="subcellular location">
    <subcellularLocation>
        <location evidence="1">Membrane</location>
    </subcellularLocation>
</comment>
<dbReference type="PANTHER" id="PTHR23063:SF52">
    <property type="entry name" value="LYSOPHOSPHATIDYLCHOLINE ACYLTRANSFERASE"/>
    <property type="match status" value="1"/>
</dbReference>
<gene>
    <name evidence="11" type="ORF">SS50377_10500</name>
    <name evidence="12" type="ORF">SS50377_26809</name>
</gene>
<dbReference type="OrthoDB" id="272512at2759"/>
<evidence type="ECO:0000259" key="10">
    <source>
        <dbReference type="SMART" id="SM00563"/>
    </source>
</evidence>
<reference evidence="11 12" key="1">
    <citation type="journal article" date="2014" name="PLoS Genet.">
        <title>The Genome of Spironucleus salmonicida Highlights a Fish Pathogen Adapted to Fluctuating Environments.</title>
        <authorList>
            <person name="Xu F."/>
            <person name="Jerlstrom-Hultqvist J."/>
            <person name="Einarsson E."/>
            <person name="Astvaldsson A."/>
            <person name="Svard S.G."/>
            <person name="Andersson J.O."/>
        </authorList>
    </citation>
    <scope>NUCLEOTIDE SEQUENCE</scope>
    <source>
        <strain evidence="12">ATCC 50377</strain>
    </source>
</reference>
<evidence type="ECO:0000256" key="9">
    <source>
        <dbReference type="SAM" id="Phobius"/>
    </source>
</evidence>
<name>V6M776_9EUKA</name>
<proteinExistence type="inferred from homology"/>
<evidence type="ECO:0000256" key="5">
    <source>
        <dbReference type="ARBA" id="ARBA00022989"/>
    </source>
</evidence>
<evidence type="ECO:0000256" key="8">
    <source>
        <dbReference type="ARBA" id="ARBA00023315"/>
    </source>
</evidence>
<evidence type="ECO:0000256" key="3">
    <source>
        <dbReference type="ARBA" id="ARBA00022679"/>
    </source>
</evidence>
<keyword evidence="6" id="KW-0443">Lipid metabolism</keyword>
<reference evidence="12" key="2">
    <citation type="submission" date="2020-12" db="EMBL/GenBank/DDBJ databases">
        <title>New Spironucleus salmonicida genome in near-complete chromosomes.</title>
        <authorList>
            <person name="Xu F."/>
            <person name="Kurt Z."/>
            <person name="Jimenez-Gonzalez A."/>
            <person name="Astvaldsson A."/>
            <person name="Andersson J.O."/>
            <person name="Svard S.G."/>
        </authorList>
    </citation>
    <scope>NUCLEOTIDE SEQUENCE</scope>
    <source>
        <strain evidence="12">ATCC 50377</strain>
    </source>
</reference>
<evidence type="ECO:0000256" key="4">
    <source>
        <dbReference type="ARBA" id="ARBA00022692"/>
    </source>
</evidence>
<protein>
    <submittedName>
        <fullName evidence="11 12">Acyltransferase</fullName>
    </submittedName>
</protein>
<evidence type="ECO:0000256" key="7">
    <source>
        <dbReference type="ARBA" id="ARBA00023136"/>
    </source>
</evidence>
<dbReference type="AlphaFoldDB" id="V6M776"/>
<organism evidence="11">
    <name type="scientific">Spironucleus salmonicida</name>
    <dbReference type="NCBI Taxonomy" id="348837"/>
    <lineage>
        <taxon>Eukaryota</taxon>
        <taxon>Metamonada</taxon>
        <taxon>Diplomonadida</taxon>
        <taxon>Hexamitidae</taxon>
        <taxon>Hexamitinae</taxon>
        <taxon>Spironucleus</taxon>
    </lineage>
</organism>
<evidence type="ECO:0000313" key="11">
    <source>
        <dbReference type="EMBL" id="EST49279.1"/>
    </source>
</evidence>
<keyword evidence="5 9" id="KW-1133">Transmembrane helix</keyword>
<evidence type="ECO:0000256" key="2">
    <source>
        <dbReference type="ARBA" id="ARBA00008655"/>
    </source>
</evidence>
<dbReference type="Proteomes" id="UP000018208">
    <property type="component" value="Unassembled WGS sequence"/>
</dbReference>
<dbReference type="SUPFAM" id="SSF69593">
    <property type="entry name" value="Glycerol-3-phosphate (1)-acyltransferase"/>
    <property type="match status" value="1"/>
</dbReference>
<evidence type="ECO:0000256" key="1">
    <source>
        <dbReference type="ARBA" id="ARBA00004370"/>
    </source>
</evidence>
<sequence>MTSSQTPVPFTKPFPYEYKPYHPCLHQHKNIYFFQKYITLPLNYITAPIFWPIRVILCFLFMLINSLFALIINYGTDETKPLPQKRRAILVRVNRICIRASLFFTGFILKVEDQRTFKPQIIAVKICNHSGLIDALCLGAIGTECMIANKEVIENPVCKPQMVATRSLTPGSNCVAKMLERRDSELNWPPMTVFSEGAISPELVMIRPRSGTFRILRVGDYVQPMTIRYKTNFNCEWLAQSVVWVGKQLGKNFCNTVKVTYLEPVMYNGEDVQEFADNLHKQMCDSLGNEFVPYNYQDLRYFYGSERFQLKDCTPQYQKDYAWMGRLKDYQKMCQAAGRDSDYEWTKQQLKLE</sequence>
<evidence type="ECO:0000313" key="13">
    <source>
        <dbReference type="Proteomes" id="UP000018208"/>
    </source>
</evidence>
<keyword evidence="7 9" id="KW-0472">Membrane</keyword>
<keyword evidence="13" id="KW-1185">Reference proteome</keyword>
<keyword evidence="3 11" id="KW-0808">Transferase</keyword>
<dbReference type="GO" id="GO:0016020">
    <property type="term" value="C:membrane"/>
    <property type="evidence" value="ECO:0007669"/>
    <property type="project" value="UniProtKB-SubCell"/>
</dbReference>
<dbReference type="EMBL" id="AUWU02000007">
    <property type="protein sequence ID" value="KAH0570529.1"/>
    <property type="molecule type" value="Genomic_DNA"/>
</dbReference>
<feature type="transmembrane region" description="Helical" evidence="9">
    <location>
        <begin position="49"/>
        <end position="72"/>
    </location>
</feature>
<accession>V6M776</accession>